<dbReference type="EMBL" id="JACHBL010000001">
    <property type="protein sequence ID" value="MBB5598774.1"/>
    <property type="molecule type" value="Genomic_DNA"/>
</dbReference>
<dbReference type="SMART" id="SM00046">
    <property type="entry name" value="DAGKc"/>
    <property type="match status" value="1"/>
</dbReference>
<organism evidence="10 11">
    <name type="scientific">Neomicrococcus lactis</name>
    <dbReference type="NCBI Taxonomy" id="732241"/>
    <lineage>
        <taxon>Bacteria</taxon>
        <taxon>Bacillati</taxon>
        <taxon>Actinomycetota</taxon>
        <taxon>Actinomycetes</taxon>
        <taxon>Micrococcales</taxon>
        <taxon>Micrococcaceae</taxon>
        <taxon>Neomicrococcus</taxon>
    </lineage>
</organism>
<keyword evidence="6" id="KW-0067">ATP-binding</keyword>
<sequence length="327" mass="36122">MSIREMHFAVILNPSKNGADKLCETFTAAVKRAGGAEPGYFETTVDDPGRQMTLDAIEQGYNVIVAAGGDGTVREIAEVLVQREVAEGEEQIEMAILPMGTGNLLARNLDMNVDDLKDGINWALQGTARPVDAVRIDLERKNGTIDEHVFLVMGGVGIDAEVMDDTRDDLKKKVGPLAYVEAGFRKMKGSNKPVSFRVGDGEWEKRNVRSVVFANCGRLQGGFDLVPEAKIDDGKIDLVVMTPRSPLDWARIFVKTLVRVKRRIPVIEYFQDESFSLRTVEPILAQLDGDPVGEIIGITARTVPSSLHLRTLQERRWSANLGTVFKR</sequence>
<dbReference type="GO" id="GO:0016301">
    <property type="term" value="F:kinase activity"/>
    <property type="evidence" value="ECO:0007669"/>
    <property type="project" value="UniProtKB-KW"/>
</dbReference>
<evidence type="ECO:0000256" key="2">
    <source>
        <dbReference type="ARBA" id="ARBA00005983"/>
    </source>
</evidence>
<comment type="cofactor">
    <cofactor evidence="1">
        <name>Mg(2+)</name>
        <dbReference type="ChEBI" id="CHEBI:18420"/>
    </cofactor>
</comment>
<evidence type="ECO:0000256" key="8">
    <source>
        <dbReference type="ARBA" id="ARBA00023264"/>
    </source>
</evidence>
<dbReference type="Pfam" id="PF00781">
    <property type="entry name" value="DAGK_cat"/>
    <property type="match status" value="1"/>
</dbReference>
<keyword evidence="7" id="KW-0444">Lipid biosynthesis</keyword>
<evidence type="ECO:0000313" key="10">
    <source>
        <dbReference type="EMBL" id="MBB5598774.1"/>
    </source>
</evidence>
<dbReference type="AlphaFoldDB" id="A0A7W9DBR1"/>
<keyword evidence="7" id="KW-0594">Phospholipid biosynthesis</keyword>
<dbReference type="Gene3D" id="3.40.50.10330">
    <property type="entry name" value="Probable inorganic polyphosphate/atp-NAD kinase, domain 1"/>
    <property type="match status" value="1"/>
</dbReference>
<keyword evidence="8" id="KW-1208">Phospholipid metabolism</keyword>
<comment type="caution">
    <text evidence="10">The sequence shown here is derived from an EMBL/GenBank/DDBJ whole genome shotgun (WGS) entry which is preliminary data.</text>
</comment>
<dbReference type="SUPFAM" id="SSF111331">
    <property type="entry name" value="NAD kinase/diacylglycerol kinase-like"/>
    <property type="match status" value="1"/>
</dbReference>
<dbReference type="GO" id="GO:0005524">
    <property type="term" value="F:ATP binding"/>
    <property type="evidence" value="ECO:0007669"/>
    <property type="project" value="UniProtKB-KW"/>
</dbReference>
<evidence type="ECO:0000256" key="3">
    <source>
        <dbReference type="ARBA" id="ARBA00022679"/>
    </source>
</evidence>
<dbReference type="InterPro" id="IPR017438">
    <property type="entry name" value="ATP-NAD_kinase_N"/>
</dbReference>
<evidence type="ECO:0000256" key="4">
    <source>
        <dbReference type="ARBA" id="ARBA00022741"/>
    </source>
</evidence>
<evidence type="ECO:0000256" key="6">
    <source>
        <dbReference type="ARBA" id="ARBA00022840"/>
    </source>
</evidence>
<name>A0A7W9DBR1_9MICC</name>
<dbReference type="Proteomes" id="UP000523863">
    <property type="component" value="Unassembled WGS sequence"/>
</dbReference>
<keyword evidence="7" id="KW-0443">Lipid metabolism</keyword>
<proteinExistence type="inferred from homology"/>
<dbReference type="Gene3D" id="2.60.200.40">
    <property type="match status" value="1"/>
</dbReference>
<dbReference type="InterPro" id="IPR045540">
    <property type="entry name" value="YegS/DAGK_C"/>
</dbReference>
<comment type="similarity">
    <text evidence="2">Belongs to the diacylglycerol/lipid kinase family.</text>
</comment>
<dbReference type="PANTHER" id="PTHR12358:SF54">
    <property type="entry name" value="SPHINGOSINE KINASE RELATED PROTEIN"/>
    <property type="match status" value="1"/>
</dbReference>
<dbReference type="GO" id="GO:0008654">
    <property type="term" value="P:phospholipid biosynthetic process"/>
    <property type="evidence" value="ECO:0007669"/>
    <property type="project" value="UniProtKB-KW"/>
</dbReference>
<evidence type="ECO:0000313" key="11">
    <source>
        <dbReference type="Proteomes" id="UP000523863"/>
    </source>
</evidence>
<dbReference type="PROSITE" id="PS50146">
    <property type="entry name" value="DAGK"/>
    <property type="match status" value="1"/>
</dbReference>
<dbReference type="InterPro" id="IPR016064">
    <property type="entry name" value="NAD/diacylglycerol_kinase_sf"/>
</dbReference>
<dbReference type="Pfam" id="PF19279">
    <property type="entry name" value="YegS_C"/>
    <property type="match status" value="1"/>
</dbReference>
<evidence type="ECO:0000259" key="9">
    <source>
        <dbReference type="PROSITE" id="PS50146"/>
    </source>
</evidence>
<dbReference type="PANTHER" id="PTHR12358">
    <property type="entry name" value="SPHINGOSINE KINASE"/>
    <property type="match status" value="1"/>
</dbReference>
<reference evidence="10 11" key="1">
    <citation type="submission" date="2020-08" db="EMBL/GenBank/DDBJ databases">
        <title>Sequencing the genomes of 1000 actinobacteria strains.</title>
        <authorList>
            <person name="Klenk H.-P."/>
        </authorList>
    </citation>
    <scope>NUCLEOTIDE SEQUENCE [LARGE SCALE GENOMIC DNA]</scope>
    <source>
        <strain evidence="10 11">DSM 23694</strain>
    </source>
</reference>
<evidence type="ECO:0000256" key="7">
    <source>
        <dbReference type="ARBA" id="ARBA00023209"/>
    </source>
</evidence>
<keyword evidence="5 10" id="KW-0418">Kinase</keyword>
<dbReference type="InterPro" id="IPR001206">
    <property type="entry name" value="Diacylglycerol_kinase_cat_dom"/>
</dbReference>
<feature type="domain" description="DAGKc" evidence="9">
    <location>
        <begin position="3"/>
        <end position="140"/>
    </location>
</feature>
<evidence type="ECO:0000256" key="5">
    <source>
        <dbReference type="ARBA" id="ARBA00022777"/>
    </source>
</evidence>
<gene>
    <name evidence="10" type="ORF">BKA12_001854</name>
</gene>
<evidence type="ECO:0000256" key="1">
    <source>
        <dbReference type="ARBA" id="ARBA00001946"/>
    </source>
</evidence>
<keyword evidence="4" id="KW-0547">Nucleotide-binding</keyword>
<dbReference type="InterPro" id="IPR050187">
    <property type="entry name" value="Lipid_Phosphate_FormReg"/>
</dbReference>
<accession>A0A7W9DBR1</accession>
<keyword evidence="3" id="KW-0808">Transferase</keyword>
<keyword evidence="11" id="KW-1185">Reference proteome</keyword>
<dbReference type="RefSeq" id="WP_183642962.1">
    <property type="nucleotide sequence ID" value="NZ_JACHBL010000001.1"/>
</dbReference>
<protein>
    <submittedName>
        <fullName evidence="10">Diacylglycerol kinase family enzyme</fullName>
    </submittedName>
</protein>